<keyword evidence="1" id="KW-0479">Metal-binding</keyword>
<evidence type="ECO:0000313" key="7">
    <source>
        <dbReference type="EMBL" id="KAF5361598.1"/>
    </source>
</evidence>
<protein>
    <recommendedName>
        <fullName evidence="6">FYVE-type domain-containing protein</fullName>
    </recommendedName>
</protein>
<dbReference type="PROSITE" id="PS50178">
    <property type="entry name" value="ZF_FYVE"/>
    <property type="match status" value="1"/>
</dbReference>
<keyword evidence="8" id="KW-1185">Reference proteome</keyword>
<dbReference type="Proteomes" id="UP000559256">
    <property type="component" value="Unassembled WGS sequence"/>
</dbReference>
<dbReference type="InterPro" id="IPR011011">
    <property type="entry name" value="Znf_FYVE_PHD"/>
</dbReference>
<name>A0A8H5LLJ5_9AGAR</name>
<sequence length="408" mass="44390">MASQLSVALAAHPIPKVKDVDSTSISSDSTVSTASSSTPALPPLVTAPEEHSTTPLRSNEHLAVLMPKHLWKSDSLAAVCDSFYCRTRFTLLERRHHCRKCGGIFCRLCSSHSTPLLDTSSLPFLHPPRNTPIVKYASPTSPVVQARVCDDCWDQLHGCPSTPRTPELTNSRPIALASASTSSSPSSSSPNTPPNGLGLVVPPHLEPQPTSQGLNRSLSRSSSKRSSNPDLRRRVTTRCTLSPHLPPLLPFPLSTDASCDSPTSPSSLISPTTSISSSISHHQPTPTPALTGPLSTYPLRHSSLQCKRTGGGRWTPQPLPVLAGHRLPILVGKELGKAPFEVEMEKEEERERRRRERPVIRDGPNGEFQIRFWRDHQDVAARDEEHVAEGEGAGWGKPPTRSYSLSTF</sequence>
<dbReference type="SUPFAM" id="SSF57903">
    <property type="entry name" value="FYVE/PHD zinc finger"/>
    <property type="match status" value="1"/>
</dbReference>
<organism evidence="7 8">
    <name type="scientific">Tetrapyrgos nigripes</name>
    <dbReference type="NCBI Taxonomy" id="182062"/>
    <lineage>
        <taxon>Eukaryota</taxon>
        <taxon>Fungi</taxon>
        <taxon>Dikarya</taxon>
        <taxon>Basidiomycota</taxon>
        <taxon>Agaricomycotina</taxon>
        <taxon>Agaricomycetes</taxon>
        <taxon>Agaricomycetidae</taxon>
        <taxon>Agaricales</taxon>
        <taxon>Marasmiineae</taxon>
        <taxon>Marasmiaceae</taxon>
        <taxon>Tetrapyrgos</taxon>
    </lineage>
</organism>
<dbReference type="AlphaFoldDB" id="A0A8H5LLJ5"/>
<evidence type="ECO:0000313" key="8">
    <source>
        <dbReference type="Proteomes" id="UP000559256"/>
    </source>
</evidence>
<feature type="compositionally biased region" description="Low complexity" evidence="5">
    <location>
        <begin position="216"/>
        <end position="226"/>
    </location>
</feature>
<feature type="domain" description="FYVE-type" evidence="6">
    <location>
        <begin position="85"/>
        <end position="157"/>
    </location>
</feature>
<dbReference type="Gene3D" id="3.30.40.10">
    <property type="entry name" value="Zinc/RING finger domain, C3HC4 (zinc finger)"/>
    <property type="match status" value="1"/>
</dbReference>
<dbReference type="Pfam" id="PF01363">
    <property type="entry name" value="FYVE"/>
    <property type="match status" value="1"/>
</dbReference>
<accession>A0A8H5LLJ5</accession>
<evidence type="ECO:0000256" key="3">
    <source>
        <dbReference type="ARBA" id="ARBA00022833"/>
    </source>
</evidence>
<feature type="compositionally biased region" description="Low complexity" evidence="5">
    <location>
        <begin position="22"/>
        <end position="46"/>
    </location>
</feature>
<feature type="compositionally biased region" description="Low complexity" evidence="5">
    <location>
        <begin position="251"/>
        <end position="284"/>
    </location>
</feature>
<evidence type="ECO:0000259" key="6">
    <source>
        <dbReference type="PROSITE" id="PS50178"/>
    </source>
</evidence>
<dbReference type="InterPro" id="IPR013083">
    <property type="entry name" value="Znf_RING/FYVE/PHD"/>
</dbReference>
<dbReference type="PANTHER" id="PTHR23164">
    <property type="entry name" value="EARLY ENDOSOME ANTIGEN 1"/>
    <property type="match status" value="1"/>
</dbReference>
<feature type="compositionally biased region" description="Low complexity" evidence="5">
    <location>
        <begin position="177"/>
        <end position="190"/>
    </location>
</feature>
<dbReference type="InterPro" id="IPR000306">
    <property type="entry name" value="Znf_FYVE"/>
</dbReference>
<proteinExistence type="predicted"/>
<dbReference type="SMART" id="SM00064">
    <property type="entry name" value="FYVE"/>
    <property type="match status" value="1"/>
</dbReference>
<dbReference type="EMBL" id="JAACJM010000039">
    <property type="protein sequence ID" value="KAF5361598.1"/>
    <property type="molecule type" value="Genomic_DNA"/>
</dbReference>
<comment type="caution">
    <text evidence="7">The sequence shown here is derived from an EMBL/GenBank/DDBJ whole genome shotgun (WGS) entry which is preliminary data.</text>
</comment>
<evidence type="ECO:0000256" key="2">
    <source>
        <dbReference type="ARBA" id="ARBA00022771"/>
    </source>
</evidence>
<gene>
    <name evidence="7" type="ORF">D9758_007326</name>
</gene>
<feature type="region of interest" description="Disordered" evidence="5">
    <location>
        <begin position="382"/>
        <end position="408"/>
    </location>
</feature>
<feature type="region of interest" description="Disordered" evidence="5">
    <location>
        <begin position="19"/>
        <end position="55"/>
    </location>
</feature>
<dbReference type="GO" id="GO:0008270">
    <property type="term" value="F:zinc ion binding"/>
    <property type="evidence" value="ECO:0007669"/>
    <property type="project" value="UniProtKB-KW"/>
</dbReference>
<evidence type="ECO:0000256" key="5">
    <source>
        <dbReference type="SAM" id="MobiDB-lite"/>
    </source>
</evidence>
<dbReference type="OrthoDB" id="660555at2759"/>
<keyword evidence="2 4" id="KW-0863">Zinc-finger</keyword>
<evidence type="ECO:0000256" key="1">
    <source>
        <dbReference type="ARBA" id="ARBA00022723"/>
    </source>
</evidence>
<dbReference type="InterPro" id="IPR017455">
    <property type="entry name" value="Znf_FYVE-rel"/>
</dbReference>
<feature type="region of interest" description="Disordered" evidence="5">
    <location>
        <begin position="175"/>
        <end position="293"/>
    </location>
</feature>
<keyword evidence="3" id="KW-0862">Zinc</keyword>
<evidence type="ECO:0000256" key="4">
    <source>
        <dbReference type="PROSITE-ProRule" id="PRU00091"/>
    </source>
</evidence>
<reference evidence="7 8" key="1">
    <citation type="journal article" date="2020" name="ISME J.">
        <title>Uncovering the hidden diversity of litter-decomposition mechanisms in mushroom-forming fungi.</title>
        <authorList>
            <person name="Floudas D."/>
            <person name="Bentzer J."/>
            <person name="Ahren D."/>
            <person name="Johansson T."/>
            <person name="Persson P."/>
            <person name="Tunlid A."/>
        </authorList>
    </citation>
    <scope>NUCLEOTIDE SEQUENCE [LARGE SCALE GENOMIC DNA]</scope>
    <source>
        <strain evidence="7 8">CBS 291.85</strain>
    </source>
</reference>